<dbReference type="PANTHER" id="PTHR43365:SF1">
    <property type="entry name" value="ACETYL-COA C-ACYLTRANSFERASE"/>
    <property type="match status" value="1"/>
</dbReference>
<dbReference type="NCBIfam" id="TIGR01930">
    <property type="entry name" value="AcCoA-C-Actrans"/>
    <property type="match status" value="1"/>
</dbReference>
<keyword evidence="2 5" id="KW-0808">Transferase</keyword>
<dbReference type="OrthoDB" id="9764638at2"/>
<dbReference type="Pfam" id="PF02803">
    <property type="entry name" value="Thiolase_C"/>
    <property type="match status" value="1"/>
</dbReference>
<dbReference type="PANTHER" id="PTHR43365">
    <property type="entry name" value="BLR7806 PROTEIN"/>
    <property type="match status" value="1"/>
</dbReference>
<dbReference type="AlphaFoldDB" id="A0A1Q2M929"/>
<dbReference type="PROSITE" id="PS00099">
    <property type="entry name" value="THIOLASE_3"/>
    <property type="match status" value="1"/>
</dbReference>
<dbReference type="InterPro" id="IPR020617">
    <property type="entry name" value="Thiolase_C"/>
</dbReference>
<sequence length="399" mass="42282">MQSANIIDTVRIPRARSHAEKGAYAQVKPVALLAPLFHALQTRNDLDPTIVDDVLLGCSTQSGEQGSNIAKMAAMYAGWPDSVPGASISRFCCSGSDAVNTSAAHVAAGMASVMVAGGVEHLSRVPMFSDKGPWYTDKEVMRATRFMHMGLSADLIATREGYSRARLDELALQSQQRAAHASQAGHFANALIPVTDSDGEPILQADDGIRTTSMEKLSALPESFREFAPLAQKLVGFTYPGTELDCRHTAGNAPALVDGASLVLLASENACAEYGLKPRAKVRHFASASDEPVQMLTGHLRATEKLLSATGLKSEDIDLWEINESFAASVLKYQQHFAIDFDKLNVNGGAIAMGHPLGATGGILIGMLLDELEKRGLQRGLVAICGGAGVGVATLIERG</sequence>
<dbReference type="Proteomes" id="UP000188219">
    <property type="component" value="Chromosome"/>
</dbReference>
<feature type="active site" description="Acyl-thioester intermediate" evidence="4">
    <location>
        <position position="92"/>
    </location>
</feature>
<evidence type="ECO:0000259" key="6">
    <source>
        <dbReference type="Pfam" id="PF00108"/>
    </source>
</evidence>
<dbReference type="CDD" id="cd00751">
    <property type="entry name" value="thiolase"/>
    <property type="match status" value="1"/>
</dbReference>
<dbReference type="KEGG" id="maga:Mag101_17275"/>
<dbReference type="InterPro" id="IPR020616">
    <property type="entry name" value="Thiolase_N"/>
</dbReference>
<dbReference type="InterPro" id="IPR016039">
    <property type="entry name" value="Thiolase-like"/>
</dbReference>
<evidence type="ECO:0008006" key="10">
    <source>
        <dbReference type="Google" id="ProtNLM"/>
    </source>
</evidence>
<keyword evidence="9" id="KW-1185">Reference proteome</keyword>
<evidence type="ECO:0000256" key="5">
    <source>
        <dbReference type="RuleBase" id="RU003557"/>
    </source>
</evidence>
<name>A0A1Q2M929_9GAMM</name>
<evidence type="ECO:0000313" key="9">
    <source>
        <dbReference type="Proteomes" id="UP000188219"/>
    </source>
</evidence>
<feature type="active site" description="Proton acceptor" evidence="4">
    <location>
        <position position="385"/>
    </location>
</feature>
<dbReference type="Gene3D" id="3.40.47.10">
    <property type="match status" value="2"/>
</dbReference>
<dbReference type="InterPro" id="IPR020610">
    <property type="entry name" value="Thiolase_AS"/>
</dbReference>
<dbReference type="SUPFAM" id="SSF53901">
    <property type="entry name" value="Thiolase-like"/>
    <property type="match status" value="2"/>
</dbReference>
<protein>
    <recommendedName>
        <fullName evidence="10">Acetyl-CoA acetyltransferase</fullName>
    </recommendedName>
</protein>
<dbReference type="STRING" id="260552.Mag101_17275"/>
<evidence type="ECO:0000256" key="4">
    <source>
        <dbReference type="PIRSR" id="PIRSR000429-1"/>
    </source>
</evidence>
<dbReference type="RefSeq" id="WP_077407757.1">
    <property type="nucleotide sequence ID" value="NZ_CP019650.1"/>
</dbReference>
<dbReference type="EMBL" id="CP019650">
    <property type="protein sequence ID" value="AQQ69186.1"/>
    <property type="molecule type" value="Genomic_DNA"/>
</dbReference>
<accession>A0A1Q2M929</accession>
<feature type="domain" description="Thiolase N-terminal" evidence="6">
    <location>
        <begin position="6"/>
        <end position="268"/>
    </location>
</feature>
<evidence type="ECO:0000256" key="3">
    <source>
        <dbReference type="ARBA" id="ARBA00023315"/>
    </source>
</evidence>
<dbReference type="InterPro" id="IPR002155">
    <property type="entry name" value="Thiolase"/>
</dbReference>
<dbReference type="GO" id="GO:0003988">
    <property type="term" value="F:acetyl-CoA C-acyltransferase activity"/>
    <property type="evidence" value="ECO:0007669"/>
    <property type="project" value="UniProtKB-ARBA"/>
</dbReference>
<evidence type="ECO:0000259" key="7">
    <source>
        <dbReference type="Pfam" id="PF02803"/>
    </source>
</evidence>
<feature type="domain" description="Thiolase C-terminal" evidence="7">
    <location>
        <begin position="276"/>
        <end position="398"/>
    </location>
</feature>
<evidence type="ECO:0000313" key="8">
    <source>
        <dbReference type="EMBL" id="AQQ69186.1"/>
    </source>
</evidence>
<dbReference type="InterPro" id="IPR020613">
    <property type="entry name" value="Thiolase_CS"/>
</dbReference>
<dbReference type="Pfam" id="PF00108">
    <property type="entry name" value="Thiolase_N"/>
    <property type="match status" value="1"/>
</dbReference>
<dbReference type="PIRSF" id="PIRSF000429">
    <property type="entry name" value="Ac-CoA_Ac_transf"/>
    <property type="match status" value="1"/>
</dbReference>
<keyword evidence="3 5" id="KW-0012">Acyltransferase</keyword>
<comment type="similarity">
    <text evidence="1 5">Belongs to the thiolase-like superfamily. Thiolase family.</text>
</comment>
<feature type="active site" description="Proton acceptor" evidence="4">
    <location>
        <position position="355"/>
    </location>
</feature>
<reference evidence="8" key="1">
    <citation type="submission" date="2017-02" db="EMBL/GenBank/DDBJ databases">
        <title>Genome of Microbulbifer agarilyticus GP101.</title>
        <authorList>
            <person name="Jung J."/>
            <person name="Bae S.S."/>
            <person name="Baek K."/>
        </authorList>
    </citation>
    <scope>NUCLEOTIDE SEQUENCE [LARGE SCALE GENOMIC DNA]</scope>
    <source>
        <strain evidence="8">GP101</strain>
    </source>
</reference>
<evidence type="ECO:0000256" key="1">
    <source>
        <dbReference type="ARBA" id="ARBA00010982"/>
    </source>
</evidence>
<organism evidence="8 9">
    <name type="scientific">Microbulbifer agarilyticus</name>
    <dbReference type="NCBI Taxonomy" id="260552"/>
    <lineage>
        <taxon>Bacteria</taxon>
        <taxon>Pseudomonadati</taxon>
        <taxon>Pseudomonadota</taxon>
        <taxon>Gammaproteobacteria</taxon>
        <taxon>Cellvibrionales</taxon>
        <taxon>Microbulbiferaceae</taxon>
        <taxon>Microbulbifer</taxon>
    </lineage>
</organism>
<gene>
    <name evidence="8" type="ORF">Mag101_17275</name>
</gene>
<evidence type="ECO:0000256" key="2">
    <source>
        <dbReference type="ARBA" id="ARBA00022679"/>
    </source>
</evidence>
<dbReference type="PROSITE" id="PS00737">
    <property type="entry name" value="THIOLASE_2"/>
    <property type="match status" value="1"/>
</dbReference>
<proteinExistence type="inferred from homology"/>